<dbReference type="GO" id="GO:0005886">
    <property type="term" value="C:plasma membrane"/>
    <property type="evidence" value="ECO:0007669"/>
    <property type="project" value="UniProtKB-SubCell"/>
</dbReference>
<dbReference type="SMART" id="SM01323">
    <property type="entry name" value="YajC"/>
    <property type="match status" value="1"/>
</dbReference>
<evidence type="ECO:0000256" key="4">
    <source>
        <dbReference type="ARBA" id="ARBA00022692"/>
    </source>
</evidence>
<gene>
    <name evidence="10" type="ORF">MNBD_GAMMA01-2288</name>
</gene>
<protein>
    <submittedName>
        <fullName evidence="10">Protein translocase subunit YajC</fullName>
    </submittedName>
</protein>
<name>A0A3B0V279_9ZZZZ</name>
<dbReference type="EMBL" id="UOEW01000174">
    <property type="protein sequence ID" value="VAW37598.1"/>
    <property type="molecule type" value="Genomic_DNA"/>
</dbReference>
<keyword evidence="2" id="KW-0813">Transport</keyword>
<dbReference type="Pfam" id="PF02699">
    <property type="entry name" value="YajC"/>
    <property type="match status" value="1"/>
</dbReference>
<evidence type="ECO:0000256" key="7">
    <source>
        <dbReference type="ARBA" id="ARBA00023010"/>
    </source>
</evidence>
<evidence type="ECO:0000256" key="5">
    <source>
        <dbReference type="ARBA" id="ARBA00022927"/>
    </source>
</evidence>
<keyword evidence="4 9" id="KW-0812">Transmembrane</keyword>
<keyword evidence="8 9" id="KW-0472">Membrane</keyword>
<dbReference type="PANTHER" id="PTHR33909:SF1">
    <property type="entry name" value="SEC TRANSLOCON ACCESSORY COMPLEX SUBUNIT YAJC"/>
    <property type="match status" value="1"/>
</dbReference>
<keyword evidence="5" id="KW-0653">Protein transport</keyword>
<keyword evidence="7" id="KW-0811">Translocation</keyword>
<feature type="transmembrane region" description="Helical" evidence="9">
    <location>
        <begin position="20"/>
        <end position="40"/>
    </location>
</feature>
<evidence type="ECO:0000256" key="1">
    <source>
        <dbReference type="ARBA" id="ARBA00004162"/>
    </source>
</evidence>
<evidence type="ECO:0000256" key="2">
    <source>
        <dbReference type="ARBA" id="ARBA00022448"/>
    </source>
</evidence>
<dbReference type="AlphaFoldDB" id="A0A3B0V279"/>
<dbReference type="InterPro" id="IPR003849">
    <property type="entry name" value="Preprotein_translocase_YajC"/>
</dbReference>
<evidence type="ECO:0000313" key="10">
    <source>
        <dbReference type="EMBL" id="VAW37598.1"/>
    </source>
</evidence>
<keyword evidence="6 9" id="KW-1133">Transmembrane helix</keyword>
<evidence type="ECO:0000256" key="9">
    <source>
        <dbReference type="SAM" id="Phobius"/>
    </source>
</evidence>
<evidence type="ECO:0000256" key="3">
    <source>
        <dbReference type="ARBA" id="ARBA00022475"/>
    </source>
</evidence>
<sequence length="111" mass="11747">MNFFISDAVAQTAGAAPTGAGFGSLIPLILIFVVMYFLLIRPQQKKMKAQQAMIAALVKGDEITTNGGVLGKIVSLDESFITVEIAQNVTINLQRGAVANVLPKGTIKSIK</sequence>
<organism evidence="10">
    <name type="scientific">hydrothermal vent metagenome</name>
    <dbReference type="NCBI Taxonomy" id="652676"/>
    <lineage>
        <taxon>unclassified sequences</taxon>
        <taxon>metagenomes</taxon>
        <taxon>ecological metagenomes</taxon>
    </lineage>
</organism>
<keyword evidence="3" id="KW-1003">Cell membrane</keyword>
<evidence type="ECO:0000256" key="8">
    <source>
        <dbReference type="ARBA" id="ARBA00023136"/>
    </source>
</evidence>
<dbReference type="GO" id="GO:0015031">
    <property type="term" value="P:protein transport"/>
    <property type="evidence" value="ECO:0007669"/>
    <property type="project" value="UniProtKB-KW"/>
</dbReference>
<dbReference type="PANTHER" id="PTHR33909">
    <property type="entry name" value="SEC TRANSLOCON ACCESSORY COMPLEX SUBUNIT YAJC"/>
    <property type="match status" value="1"/>
</dbReference>
<dbReference type="PRINTS" id="PR01853">
    <property type="entry name" value="YAJCTRNLCASE"/>
</dbReference>
<comment type="subcellular location">
    <subcellularLocation>
        <location evidence="1">Cell membrane</location>
        <topology evidence="1">Single-pass membrane protein</topology>
    </subcellularLocation>
</comment>
<reference evidence="10" key="1">
    <citation type="submission" date="2018-06" db="EMBL/GenBank/DDBJ databases">
        <authorList>
            <person name="Zhirakovskaya E."/>
        </authorList>
    </citation>
    <scope>NUCLEOTIDE SEQUENCE</scope>
</reference>
<evidence type="ECO:0000256" key="6">
    <source>
        <dbReference type="ARBA" id="ARBA00022989"/>
    </source>
</evidence>
<accession>A0A3B0V279</accession>
<dbReference type="NCBIfam" id="TIGR00739">
    <property type="entry name" value="yajC"/>
    <property type="match status" value="1"/>
</dbReference>
<proteinExistence type="predicted"/>